<name>A0A5M9GIL4_9SPHI</name>
<evidence type="ECO:0000313" key="1">
    <source>
        <dbReference type="EMBL" id="KAA8473651.1"/>
    </source>
</evidence>
<evidence type="ECO:0000313" key="2">
    <source>
        <dbReference type="Proteomes" id="UP000322918"/>
    </source>
</evidence>
<sequence>MEVKMGDNNRSVKFSLEVDRKFEKVSGRLGRNKRTLFIQMVDYFYHTKKDPHDLNDEALKTSIIKGNQHLTGFIKTQEQSLLIPIKQDAERMVSSQRRILE</sequence>
<protein>
    <recommendedName>
        <fullName evidence="3">CopG family transcriptional regulator</fullName>
    </recommendedName>
</protein>
<dbReference type="AlphaFoldDB" id="A0A5M9GIL4"/>
<dbReference type="EMBL" id="VWNE01000075">
    <property type="protein sequence ID" value="KAA8473651.1"/>
    <property type="molecule type" value="Genomic_DNA"/>
</dbReference>
<evidence type="ECO:0008006" key="3">
    <source>
        <dbReference type="Google" id="ProtNLM"/>
    </source>
</evidence>
<keyword evidence="2" id="KW-1185">Reference proteome</keyword>
<proteinExistence type="predicted"/>
<accession>A0A5M9GIL4</accession>
<comment type="caution">
    <text evidence="1">The sequence shown here is derived from an EMBL/GenBank/DDBJ whole genome shotgun (WGS) entry which is preliminary data.</text>
</comment>
<dbReference type="NCBIfam" id="NF041200">
    <property type="entry name" value="mob_BfmA_Nterm"/>
    <property type="match status" value="1"/>
</dbReference>
<feature type="non-terminal residue" evidence="1">
    <location>
        <position position="101"/>
    </location>
</feature>
<dbReference type="InterPro" id="IPR048012">
    <property type="entry name" value="BfmA-like_N"/>
</dbReference>
<gene>
    <name evidence="1" type="ORF">F1649_22670</name>
</gene>
<organism evidence="1 2">
    <name type="scientific">Arcticibacter tournemirensis</name>
    <dbReference type="NCBI Taxonomy" id="699437"/>
    <lineage>
        <taxon>Bacteria</taxon>
        <taxon>Pseudomonadati</taxon>
        <taxon>Bacteroidota</taxon>
        <taxon>Sphingobacteriia</taxon>
        <taxon>Sphingobacteriales</taxon>
        <taxon>Sphingobacteriaceae</taxon>
        <taxon>Arcticibacter</taxon>
    </lineage>
</organism>
<dbReference type="Proteomes" id="UP000322918">
    <property type="component" value="Unassembled WGS sequence"/>
</dbReference>
<reference evidence="1 2" key="1">
    <citation type="submission" date="2019-09" db="EMBL/GenBank/DDBJ databases">
        <title>Pararcticibacter amylolyticus gen. nov., sp. nov., isolated from a rottenly hemp rope, and reclassification of Pedobacter tournemirensis as Pararcticibacter tournemirensis comb. nov.</title>
        <authorList>
            <person name="Cai Y."/>
        </authorList>
    </citation>
    <scope>NUCLEOTIDE SEQUENCE [LARGE SCALE GENOMIC DNA]</scope>
    <source>
        <strain evidence="1 2">TF5-37.2-LB10</strain>
    </source>
</reference>